<dbReference type="AlphaFoldDB" id="A0A067PE69"/>
<sequence length="299" mass="32539">MSVLRDLANDGGVLSGHTTGDIIYHSPVKGFAAHRKQQSAHIQRTKLLESLVIQVPSPVQRGQVVTFGARNDHTKLDTKAFQSGDWDQCPNFNLSTTFQSFDSFPLLPILGTSLSDDIQAVSTSDLTATVTDAKLDPSAIPFIPAHLMHTPSPTTPHSSIWTTSTATTPTTAHARTPIFPATPLPLTPTSRYPGQTQTQIDCILTNHDVVQAHIDSVIEKYQLRRVEGLKRLHGTPGEPELAVAYLSVPVKSVSPSRVPTFEQTEVVSTIDARPLLPCRKTSVRVPPYEVSYFPSYAAA</sequence>
<keyword evidence="2" id="KW-1185">Reference proteome</keyword>
<name>A0A067PE69_9AGAM</name>
<dbReference type="Proteomes" id="UP000027265">
    <property type="component" value="Unassembled WGS sequence"/>
</dbReference>
<dbReference type="HOGENOM" id="CLU_930854_0_0_1"/>
<organism evidence="1 2">
    <name type="scientific">Jaapia argillacea MUCL 33604</name>
    <dbReference type="NCBI Taxonomy" id="933084"/>
    <lineage>
        <taxon>Eukaryota</taxon>
        <taxon>Fungi</taxon>
        <taxon>Dikarya</taxon>
        <taxon>Basidiomycota</taxon>
        <taxon>Agaricomycotina</taxon>
        <taxon>Agaricomycetes</taxon>
        <taxon>Agaricomycetidae</taxon>
        <taxon>Jaapiales</taxon>
        <taxon>Jaapiaceae</taxon>
        <taxon>Jaapia</taxon>
    </lineage>
</organism>
<dbReference type="EMBL" id="KL197736">
    <property type="protein sequence ID" value="KDQ53054.1"/>
    <property type="molecule type" value="Genomic_DNA"/>
</dbReference>
<evidence type="ECO:0000313" key="1">
    <source>
        <dbReference type="EMBL" id="KDQ53054.1"/>
    </source>
</evidence>
<reference evidence="2" key="1">
    <citation type="journal article" date="2014" name="Proc. Natl. Acad. Sci. U.S.A.">
        <title>Extensive sampling of basidiomycete genomes demonstrates inadequacy of the white-rot/brown-rot paradigm for wood decay fungi.</title>
        <authorList>
            <person name="Riley R."/>
            <person name="Salamov A.A."/>
            <person name="Brown D.W."/>
            <person name="Nagy L.G."/>
            <person name="Floudas D."/>
            <person name="Held B.W."/>
            <person name="Levasseur A."/>
            <person name="Lombard V."/>
            <person name="Morin E."/>
            <person name="Otillar R."/>
            <person name="Lindquist E.A."/>
            <person name="Sun H."/>
            <person name="LaButti K.M."/>
            <person name="Schmutz J."/>
            <person name="Jabbour D."/>
            <person name="Luo H."/>
            <person name="Baker S.E."/>
            <person name="Pisabarro A.G."/>
            <person name="Walton J.D."/>
            <person name="Blanchette R.A."/>
            <person name="Henrissat B."/>
            <person name="Martin F."/>
            <person name="Cullen D."/>
            <person name="Hibbett D.S."/>
            <person name="Grigoriev I.V."/>
        </authorList>
    </citation>
    <scope>NUCLEOTIDE SEQUENCE [LARGE SCALE GENOMIC DNA]</scope>
    <source>
        <strain evidence="2">MUCL 33604</strain>
    </source>
</reference>
<evidence type="ECO:0000313" key="2">
    <source>
        <dbReference type="Proteomes" id="UP000027265"/>
    </source>
</evidence>
<gene>
    <name evidence="1" type="ORF">JAAARDRAFT_210276</name>
</gene>
<dbReference type="InParanoid" id="A0A067PE69"/>
<protein>
    <submittedName>
        <fullName evidence="1">Uncharacterized protein</fullName>
    </submittedName>
</protein>
<accession>A0A067PE69</accession>
<proteinExistence type="predicted"/>